<evidence type="ECO:0000313" key="2">
    <source>
        <dbReference type="EMBL" id="KAF9874813.1"/>
    </source>
</evidence>
<dbReference type="GeneID" id="62163298"/>
<dbReference type="AlphaFoldDB" id="A0A9P6LIN5"/>
<sequence length="118" mass="13483">MTETLIQTLHDVNYQHNPIKDVRIPSSFKKAARITSTSIQPHQNIRRKSPPAQIQTLPARPPPSPPDEPLTPPYTVPDIRDLSLYDLDTPLDDLFLRLPMASSLYAGYSKIFKKFKSW</sequence>
<dbReference type="RefSeq" id="XP_038744274.1">
    <property type="nucleotide sequence ID" value="XM_038890224.1"/>
</dbReference>
<organism evidence="2 3">
    <name type="scientific">Colletotrichum karsti</name>
    <dbReference type="NCBI Taxonomy" id="1095194"/>
    <lineage>
        <taxon>Eukaryota</taxon>
        <taxon>Fungi</taxon>
        <taxon>Dikarya</taxon>
        <taxon>Ascomycota</taxon>
        <taxon>Pezizomycotina</taxon>
        <taxon>Sordariomycetes</taxon>
        <taxon>Hypocreomycetidae</taxon>
        <taxon>Glomerellales</taxon>
        <taxon>Glomerellaceae</taxon>
        <taxon>Colletotrichum</taxon>
        <taxon>Colletotrichum boninense species complex</taxon>
    </lineage>
</organism>
<feature type="region of interest" description="Disordered" evidence="1">
    <location>
        <begin position="36"/>
        <end position="73"/>
    </location>
</feature>
<accession>A0A9P6LIN5</accession>
<keyword evidence="3" id="KW-1185">Reference proteome</keyword>
<feature type="compositionally biased region" description="Pro residues" evidence="1">
    <location>
        <begin position="59"/>
        <end position="73"/>
    </location>
</feature>
<proteinExistence type="predicted"/>
<protein>
    <submittedName>
        <fullName evidence="2">Uncharacterized protein</fullName>
    </submittedName>
</protein>
<gene>
    <name evidence="2" type="ORF">CkaCkLH20_07507</name>
</gene>
<evidence type="ECO:0000313" key="3">
    <source>
        <dbReference type="Proteomes" id="UP000781932"/>
    </source>
</evidence>
<evidence type="ECO:0000256" key="1">
    <source>
        <dbReference type="SAM" id="MobiDB-lite"/>
    </source>
</evidence>
<name>A0A9P6LIN5_9PEZI</name>
<dbReference type="EMBL" id="JAATWM020000024">
    <property type="protein sequence ID" value="KAF9874813.1"/>
    <property type="molecule type" value="Genomic_DNA"/>
</dbReference>
<dbReference type="Proteomes" id="UP000781932">
    <property type="component" value="Unassembled WGS sequence"/>
</dbReference>
<comment type="caution">
    <text evidence="2">The sequence shown here is derived from an EMBL/GenBank/DDBJ whole genome shotgun (WGS) entry which is preliminary data.</text>
</comment>
<reference evidence="2" key="1">
    <citation type="submission" date="2020-03" db="EMBL/GenBank/DDBJ databases">
        <authorList>
            <person name="He L."/>
        </authorList>
    </citation>
    <scope>NUCLEOTIDE SEQUENCE</scope>
    <source>
        <strain evidence="2">CkLH20</strain>
    </source>
</reference>
<reference evidence="2" key="2">
    <citation type="submission" date="2020-11" db="EMBL/GenBank/DDBJ databases">
        <title>Whole genome sequencing of Colletotrichum sp.</title>
        <authorList>
            <person name="Li H."/>
        </authorList>
    </citation>
    <scope>NUCLEOTIDE SEQUENCE</scope>
    <source>
        <strain evidence="2">CkLH20</strain>
    </source>
</reference>